<reference evidence="2" key="1">
    <citation type="submission" date="2015-04" db="UniProtKB">
        <authorList>
            <consortium name="EnsemblPlants"/>
        </authorList>
    </citation>
    <scope>IDENTIFICATION</scope>
</reference>
<evidence type="ECO:0000259" key="1">
    <source>
        <dbReference type="Pfam" id="PF23622"/>
    </source>
</evidence>
<sequence length="437" mass="49663">MQDIWYHIHSLMSMRDAARVACVSRPFARSWRCLPNLNFSEESLGINKYTCRTDEKMRDFTSKIDWIMKNHSGIGVKKLKVQVGAVYRIEELIVNLSSVNANYNFPCELLSGGTGDSLRYIYLASCNFHPKVRIGHLKSLTRIQLCMVNITENGLSSLLSISLGLERLELRHCSTINSLKIPCLQRLSYLEVMTCDRLRVIESKAPNLSSFRFEGDLRVQVSLGETVQIKQIYRLCNDAAFYARTELPSSMPNLEMLLIHSDTEMVNTPMLPSKFYHLKYLNIALGGQTYDFLSLVSFFDASPFLETFILNALRERKERASVFDKLKCVKILNFSCAKSLVELTCHIVESATSLECLTLDTTSGFPRCSVDKLDKCLLLRREVLVEAHRALEAVKAFIKLKVPSKVEFNVLEPCSRCHAAVEWPLDVKNVPVVLPND</sequence>
<dbReference type="SUPFAM" id="SSF52058">
    <property type="entry name" value="L domain-like"/>
    <property type="match status" value="1"/>
</dbReference>
<dbReference type="PANTHER" id="PTHR34145">
    <property type="entry name" value="OS02G0105600 PROTEIN"/>
    <property type="match status" value="1"/>
</dbReference>
<dbReference type="Proteomes" id="UP000008021">
    <property type="component" value="Chromosome 5"/>
</dbReference>
<dbReference type="STRING" id="40149.A0A0E0DV01"/>
<keyword evidence="3" id="KW-1185">Reference proteome</keyword>
<dbReference type="eggNOG" id="ENOG502RYMX">
    <property type="taxonomic scope" value="Eukaryota"/>
</dbReference>
<organism evidence="2">
    <name type="scientific">Oryza meridionalis</name>
    <dbReference type="NCBI Taxonomy" id="40149"/>
    <lineage>
        <taxon>Eukaryota</taxon>
        <taxon>Viridiplantae</taxon>
        <taxon>Streptophyta</taxon>
        <taxon>Embryophyta</taxon>
        <taxon>Tracheophyta</taxon>
        <taxon>Spermatophyta</taxon>
        <taxon>Magnoliopsida</taxon>
        <taxon>Liliopsida</taxon>
        <taxon>Poales</taxon>
        <taxon>Poaceae</taxon>
        <taxon>BOP clade</taxon>
        <taxon>Oryzoideae</taxon>
        <taxon>Oryzeae</taxon>
        <taxon>Oryzinae</taxon>
        <taxon>Oryza</taxon>
    </lineage>
</organism>
<proteinExistence type="predicted"/>
<dbReference type="InterPro" id="IPR032675">
    <property type="entry name" value="LRR_dom_sf"/>
</dbReference>
<name>A0A0E0DV01_9ORYZ</name>
<dbReference type="HOGENOM" id="CLU_010721_4_1_1"/>
<accession>A0A0E0DV01</accession>
<dbReference type="Gramene" id="OMERI05G23440.1">
    <property type="protein sequence ID" value="OMERI05G23440.1"/>
    <property type="gene ID" value="OMERI05G23440"/>
</dbReference>
<protein>
    <recommendedName>
        <fullName evidence="1">At1g61320/AtMIF1 LRR domain-containing protein</fullName>
    </recommendedName>
</protein>
<dbReference type="Gene3D" id="3.80.10.10">
    <property type="entry name" value="Ribonuclease Inhibitor"/>
    <property type="match status" value="1"/>
</dbReference>
<dbReference type="PANTHER" id="PTHR34145:SF34">
    <property type="entry name" value="OS05G0571700 PROTEIN"/>
    <property type="match status" value="1"/>
</dbReference>
<dbReference type="InterPro" id="IPR055357">
    <property type="entry name" value="LRR_At1g61320_AtMIF1"/>
</dbReference>
<dbReference type="AlphaFoldDB" id="A0A0E0DV01"/>
<dbReference type="Pfam" id="PF23622">
    <property type="entry name" value="LRR_At1g61320_AtMIF1"/>
    <property type="match status" value="1"/>
</dbReference>
<feature type="domain" description="At1g61320/AtMIF1 LRR" evidence="1">
    <location>
        <begin position="88"/>
        <end position="415"/>
    </location>
</feature>
<evidence type="ECO:0000313" key="3">
    <source>
        <dbReference type="Proteomes" id="UP000008021"/>
    </source>
</evidence>
<dbReference type="EnsemblPlants" id="OMERI05G23440.1">
    <property type="protein sequence ID" value="OMERI05G23440.1"/>
    <property type="gene ID" value="OMERI05G23440"/>
</dbReference>
<dbReference type="InterPro" id="IPR053772">
    <property type="entry name" value="At1g61320/At1g61330-like"/>
</dbReference>
<evidence type="ECO:0000313" key="2">
    <source>
        <dbReference type="EnsemblPlants" id="OMERI05G23440.1"/>
    </source>
</evidence>
<reference evidence="2" key="2">
    <citation type="submission" date="2018-05" db="EMBL/GenBank/DDBJ databases">
        <title>OmerRS3 (Oryza meridionalis Reference Sequence Version 3).</title>
        <authorList>
            <person name="Zhang J."/>
            <person name="Kudrna D."/>
            <person name="Lee S."/>
            <person name="Talag J."/>
            <person name="Welchert J."/>
            <person name="Wing R.A."/>
        </authorList>
    </citation>
    <scope>NUCLEOTIDE SEQUENCE [LARGE SCALE GENOMIC DNA]</scope>
    <source>
        <strain evidence="2">cv. OR44</strain>
    </source>
</reference>